<name>A0A6P6RXC2_9EIME</name>
<dbReference type="GeneID" id="34617372"/>
<feature type="compositionally biased region" description="Pro residues" evidence="1">
    <location>
        <begin position="118"/>
        <end position="135"/>
    </location>
</feature>
<dbReference type="AlphaFoldDB" id="A0A6P6RXC2"/>
<gene>
    <name evidence="3" type="primary">LOC34617372</name>
</gene>
<sequence>MRPRAPLPPQAALAAQALGGGPPGPEGPWGPRDQGGPMPSMGAPPGRPQHGRGRVSWMPFGGGPMGLRPPFGPLGAPGVPPFLPMGNAGGPHGPAGPQGSGGPMGPPPMGAFPKGPNGMPPPLEGAPGPGGPPFLEPGGSPQGVGPGQHMQPPPPPFLRAVGGRGGSHSSGLPLEAAPSATGTEAQSRMRGPQMGTAPPMGLEMGGAPHHPRAGPPFFMAAHMHLQGGPGMPPPPPPEAFGMRGMPPDWVHGPPGGPPIGPSIPHLGPLMHPPQGDPACSAAAGDVAAFSGYTTGEGPLRTGEQGGPPLGGSPVPRGDIVDGQQQQAGVGVGGLVDAGEEAAVTKTPEEAEEEALFAWLEQTLVTATPEKLMQQVGPLLQPQDGAAAAAAAAGNVLALRGLSAFAGLPGPSTLRLLLELKDRLPRCSAVPLVSSVMSSLPKCASPPAAEVKAEEEKDGGPEVSPPASQRVCVRGVNKNEEGAESKLPPLCIHSGATRAGAAARVCPLGVSGLSLSAATMQLQSLSFAV</sequence>
<dbReference type="Proteomes" id="UP000515125">
    <property type="component" value="Unplaced"/>
</dbReference>
<proteinExistence type="predicted"/>
<feature type="region of interest" description="Disordered" evidence="1">
    <location>
        <begin position="76"/>
        <end position="200"/>
    </location>
</feature>
<organism evidence="2 3">
    <name type="scientific">Cyclospora cayetanensis</name>
    <dbReference type="NCBI Taxonomy" id="88456"/>
    <lineage>
        <taxon>Eukaryota</taxon>
        <taxon>Sar</taxon>
        <taxon>Alveolata</taxon>
        <taxon>Apicomplexa</taxon>
        <taxon>Conoidasida</taxon>
        <taxon>Coccidia</taxon>
        <taxon>Eucoccidiorida</taxon>
        <taxon>Eimeriorina</taxon>
        <taxon>Eimeriidae</taxon>
        <taxon>Cyclospora</taxon>
    </lineage>
</organism>
<reference evidence="3" key="1">
    <citation type="submission" date="2025-08" db="UniProtKB">
        <authorList>
            <consortium name="RefSeq"/>
        </authorList>
    </citation>
    <scope>IDENTIFICATION</scope>
</reference>
<evidence type="ECO:0000313" key="2">
    <source>
        <dbReference type="Proteomes" id="UP000515125"/>
    </source>
</evidence>
<evidence type="ECO:0000313" key="3">
    <source>
        <dbReference type="RefSeq" id="XP_026192022.1"/>
    </source>
</evidence>
<feature type="compositionally biased region" description="Low complexity" evidence="1">
    <location>
        <begin position="29"/>
        <end position="44"/>
    </location>
</feature>
<evidence type="ECO:0000256" key="1">
    <source>
        <dbReference type="SAM" id="MobiDB-lite"/>
    </source>
</evidence>
<keyword evidence="2" id="KW-1185">Reference proteome</keyword>
<feature type="compositionally biased region" description="Gly residues" evidence="1">
    <location>
        <begin position="87"/>
        <end position="103"/>
    </location>
</feature>
<feature type="compositionally biased region" description="Basic and acidic residues" evidence="1">
    <location>
        <begin position="450"/>
        <end position="459"/>
    </location>
</feature>
<protein>
    <submittedName>
        <fullName evidence="3">Basic salivary proline-rich protein 1</fullName>
    </submittedName>
</protein>
<feature type="region of interest" description="Disordered" evidence="1">
    <location>
        <begin position="448"/>
        <end position="467"/>
    </location>
</feature>
<accession>A0A6P6RXC2</accession>
<dbReference type="RefSeq" id="XP_026192022.1">
    <property type="nucleotide sequence ID" value="XM_026336237.1"/>
</dbReference>
<feature type="region of interest" description="Disordered" evidence="1">
    <location>
        <begin position="1"/>
        <end position="64"/>
    </location>
</feature>